<dbReference type="AlphaFoldDB" id="A0A128EFX4"/>
<sequence length="366" mass="40663">MNNALLIIGEDIKINQPFLNYIFENYMAKFGELGDIKFIEKNDKNMPLAIQNLAKKYSSILIFSSDENYHLVAKIIATLTSDILELKFSQTLAPSMSKLIKKDSFLIVLDGCEINLVKVNPLQKLPEILINDTEKSQKFFIFADDLEDLREYFEPICAKFDIDLSLSKFSKFLILASAKERKFGKLVGFIDEVLEVLSNQVIMEENLAKFIVEKLKAIGAKISFAESCTAGLIASKIGEISGASEVFDGSLVTYSNQIKHIWLDVSEDVLEEFGAVSKECVIKMIDGAIEASGANFALAVSGIAGPTGGSEQKPVGTVFIGAGSRNGKKLVDRFFIQGDRNYIRNESVNIAFSMLLKLKPDLFFRE</sequence>
<reference evidence="2 3" key="1">
    <citation type="submission" date="2016-02" db="EMBL/GenBank/DDBJ databases">
        <authorList>
            <consortium name="Pathogen Informatics"/>
        </authorList>
    </citation>
    <scope>NUCLEOTIDE SEQUENCE [LARGE SCALE GENOMIC DNA]</scope>
    <source>
        <strain evidence="2 3">RC20</strain>
    </source>
</reference>
<dbReference type="Gene3D" id="3.90.950.20">
    <property type="entry name" value="CinA-like"/>
    <property type="match status" value="1"/>
</dbReference>
<dbReference type="RefSeq" id="WP_075494200.1">
    <property type="nucleotide sequence ID" value="NZ_CP053844.1"/>
</dbReference>
<evidence type="ECO:0000313" key="2">
    <source>
        <dbReference type="EMBL" id="CZE48022.1"/>
    </source>
</evidence>
<evidence type="ECO:0000259" key="1">
    <source>
        <dbReference type="Pfam" id="PF02464"/>
    </source>
</evidence>
<dbReference type="Pfam" id="PF02464">
    <property type="entry name" value="CinA"/>
    <property type="match status" value="1"/>
</dbReference>
<name>A0A128EFX4_9BACT</name>
<gene>
    <name evidence="2" type="primary">ygaD</name>
    <name evidence="2" type="ORF">ERS672216_01188</name>
</gene>
<dbReference type="NCBIfam" id="TIGR00199">
    <property type="entry name" value="PncC_domain"/>
    <property type="match status" value="1"/>
</dbReference>
<organism evidence="2 3">
    <name type="scientific">Campylobacter geochelonis</name>
    <dbReference type="NCBI Taxonomy" id="1780362"/>
    <lineage>
        <taxon>Bacteria</taxon>
        <taxon>Pseudomonadati</taxon>
        <taxon>Campylobacterota</taxon>
        <taxon>Epsilonproteobacteria</taxon>
        <taxon>Campylobacterales</taxon>
        <taxon>Campylobacteraceae</taxon>
        <taxon>Campylobacter</taxon>
    </lineage>
</organism>
<proteinExistence type="predicted"/>
<dbReference type="Proteomes" id="UP000069632">
    <property type="component" value="Unassembled WGS sequence"/>
</dbReference>
<dbReference type="EMBL" id="FIZP01000005">
    <property type="protein sequence ID" value="CZE48022.1"/>
    <property type="molecule type" value="Genomic_DNA"/>
</dbReference>
<keyword evidence="3" id="KW-1185">Reference proteome</keyword>
<dbReference type="SUPFAM" id="SSF142433">
    <property type="entry name" value="CinA-like"/>
    <property type="match status" value="1"/>
</dbReference>
<feature type="domain" description="CinA C-terminal" evidence="1">
    <location>
        <begin position="205"/>
        <end position="357"/>
    </location>
</feature>
<dbReference type="OrthoDB" id="9801454at2"/>
<accession>A0A128EFX4</accession>
<evidence type="ECO:0000313" key="3">
    <source>
        <dbReference type="Proteomes" id="UP000069632"/>
    </source>
</evidence>
<dbReference type="InterPro" id="IPR008136">
    <property type="entry name" value="CinA_C"/>
</dbReference>
<dbReference type="InterPro" id="IPR036653">
    <property type="entry name" value="CinA-like_C"/>
</dbReference>
<protein>
    <submittedName>
        <fullName evidence="2">Competence/damage-inducible domain-containing protein</fullName>
    </submittedName>
</protein>